<dbReference type="STRING" id="465515.Mlut_23070"/>
<protein>
    <submittedName>
        <fullName evidence="1">Uncharacterized protein</fullName>
    </submittedName>
</protein>
<dbReference type="EMBL" id="LS483396">
    <property type="protein sequence ID" value="SQG48205.1"/>
    <property type="molecule type" value="Genomic_DNA"/>
</dbReference>
<reference evidence="2 4" key="3">
    <citation type="submission" date="2018-06" db="EMBL/GenBank/DDBJ databases">
        <authorList>
            <consortium name="Pathogen Informatics"/>
            <person name="Doyle S."/>
        </authorList>
    </citation>
    <scope>NUCLEOTIDE SEQUENCE [LARGE SCALE GENOMIC DNA]</scope>
    <source>
        <strain evidence="2 4">NCTC2665</strain>
    </source>
</reference>
<evidence type="ECO:0000313" key="1">
    <source>
        <dbReference type="EMBL" id="ACS31771.1"/>
    </source>
</evidence>
<sequence>MGKADGERGVLGRWEAYGRDGHGGNVALRDALELGDALELDPAQPERYTFSLLRVFGSNTPQAQIDAAEKHYKEALMTRRFGLNRN</sequence>
<dbReference type="GeneID" id="93345514"/>
<dbReference type="Proteomes" id="UP000000738">
    <property type="component" value="Chromosome"/>
</dbReference>
<proteinExistence type="predicted"/>
<gene>
    <name evidence="1" type="ordered locus">Mlut_23070</name>
    <name evidence="2" type="ORF">NCTC2665_00979</name>
</gene>
<organism evidence="1 3">
    <name type="scientific">Micrococcus luteus (strain ATCC 4698 / DSM 20030 / JCM 1464 / CCM 169 / CCUG 5858 / IAM 1056 / NBRC 3333 / NCIMB 9278 / NCTC 2665 / VKM Ac-2230)</name>
    <name type="common">Micrococcus lysodeikticus</name>
    <dbReference type="NCBI Taxonomy" id="465515"/>
    <lineage>
        <taxon>Bacteria</taxon>
        <taxon>Bacillati</taxon>
        <taxon>Actinomycetota</taxon>
        <taxon>Actinomycetes</taxon>
        <taxon>Micrococcales</taxon>
        <taxon>Micrococcaceae</taxon>
        <taxon>Micrococcus</taxon>
    </lineage>
</organism>
<evidence type="ECO:0000313" key="3">
    <source>
        <dbReference type="Proteomes" id="UP000000738"/>
    </source>
</evidence>
<accession>C5C7T3</accession>
<evidence type="ECO:0000313" key="4">
    <source>
        <dbReference type="Proteomes" id="UP000248985"/>
    </source>
</evidence>
<dbReference type="KEGG" id="mlu:Mlut_23070"/>
<dbReference type="EnsemblBacteria" id="ACS31771">
    <property type="protein sequence ID" value="ACS31771"/>
    <property type="gene ID" value="Mlut_23070"/>
</dbReference>
<evidence type="ECO:0000313" key="2">
    <source>
        <dbReference type="EMBL" id="SQG48205.1"/>
    </source>
</evidence>
<name>C5C7T3_MICLC</name>
<reference evidence="1" key="1">
    <citation type="submission" date="2009-05" db="EMBL/GenBank/DDBJ databases">
        <title>Complete sequence of Micrococcus luteus NCTC 2665.</title>
        <authorList>
            <consortium name="US DOE Joint Genome Institute"/>
            <person name="Lucas S."/>
            <person name="Copeland A."/>
            <person name="Lapidus A."/>
            <person name="Glavina del Rio T."/>
            <person name="Dalin E."/>
            <person name="Tice H."/>
            <person name="Bruce D."/>
            <person name="Goodwin L."/>
            <person name="Pitluck S."/>
            <person name="Lowry S."/>
            <person name="Larimer F."/>
            <person name="Land M."/>
            <person name="Hauser L."/>
            <person name="Kyrpides N."/>
            <person name="Lykidis A."/>
            <person name="Young M."/>
            <person name="Greenblatt C."/>
        </authorList>
    </citation>
    <scope>NUCLEOTIDE SEQUENCE</scope>
    <source>
        <strain evidence="1">NCTC 2665</strain>
    </source>
</reference>
<dbReference type="Proteomes" id="UP000248985">
    <property type="component" value="Chromosome 1"/>
</dbReference>
<reference evidence="3" key="2">
    <citation type="journal article" date="2010" name="J. Bacteriol.">
        <title>Genome sequence of the Fleming strain of Micrococcus luteus, a simple free-living actinobacterium.</title>
        <authorList>
            <person name="Young M."/>
            <person name="Artsatbanov V."/>
            <person name="Beller H.R."/>
            <person name="Chandra G."/>
            <person name="Chater K.F."/>
            <person name="Dover L.G."/>
            <person name="Goh E.B."/>
            <person name="Kahan T."/>
            <person name="Kaprelyants A.S."/>
            <person name="Kyrpides N."/>
            <person name="Lapidus A."/>
            <person name="Lowry S.R."/>
            <person name="Lykidis A."/>
            <person name="Mahillon J."/>
            <person name="Markowitz V."/>
            <person name="Mavromatis K."/>
            <person name="Mukamolova G.V."/>
            <person name="Oren A."/>
            <person name="Rokem J.S."/>
            <person name="Smith M.C."/>
            <person name="Young D.I."/>
            <person name="Greenblatt C.L."/>
        </authorList>
    </citation>
    <scope>NUCLEOTIDE SEQUENCE [LARGE SCALE GENOMIC DNA]</scope>
    <source>
        <strain evidence="3">ATCC 4698 / DSM 20030 / JCM 1464 / NBRC 3333 / NCIMB 9278 / NCTC 2665 / VKM Ac-2230</strain>
    </source>
</reference>
<dbReference type="RefSeq" id="WP_012751154.1">
    <property type="nucleotide sequence ID" value="NC_012803.1"/>
</dbReference>
<keyword evidence="3" id="KW-1185">Reference proteome</keyword>
<dbReference type="AlphaFoldDB" id="C5C7T3"/>
<dbReference type="HOGENOM" id="CLU_2494411_0_0_11"/>
<dbReference type="EMBL" id="CP001628">
    <property type="protein sequence ID" value="ACS31771.1"/>
    <property type="molecule type" value="Genomic_DNA"/>
</dbReference>